<evidence type="ECO:0000313" key="3">
    <source>
        <dbReference type="Proteomes" id="UP000070355"/>
    </source>
</evidence>
<feature type="transmembrane region" description="Helical" evidence="1">
    <location>
        <begin position="95"/>
        <end position="114"/>
    </location>
</feature>
<dbReference type="AlphaFoldDB" id="A0A133ZSD4"/>
<gene>
    <name evidence="2" type="ORF">HMPREF3186_01435</name>
</gene>
<feature type="transmembrane region" description="Helical" evidence="1">
    <location>
        <begin position="7"/>
        <end position="35"/>
    </location>
</feature>
<keyword evidence="1" id="KW-0472">Membrane</keyword>
<organism evidence="2 3">
    <name type="scientific">Gemella haemolysans</name>
    <dbReference type="NCBI Taxonomy" id="1379"/>
    <lineage>
        <taxon>Bacteria</taxon>
        <taxon>Bacillati</taxon>
        <taxon>Bacillota</taxon>
        <taxon>Bacilli</taxon>
        <taxon>Bacillales</taxon>
        <taxon>Gemellaceae</taxon>
        <taxon>Gemella</taxon>
    </lineage>
</organism>
<evidence type="ECO:0008006" key="4">
    <source>
        <dbReference type="Google" id="ProtNLM"/>
    </source>
</evidence>
<keyword evidence="1" id="KW-1133">Transmembrane helix</keyword>
<evidence type="ECO:0000256" key="1">
    <source>
        <dbReference type="SAM" id="Phobius"/>
    </source>
</evidence>
<proteinExistence type="predicted"/>
<dbReference type="Proteomes" id="UP000070355">
    <property type="component" value="Unassembled WGS sequence"/>
</dbReference>
<dbReference type="Pfam" id="PF07843">
    <property type="entry name" value="DUF1634"/>
    <property type="match status" value="1"/>
</dbReference>
<dbReference type="RefSeq" id="WP_060914525.1">
    <property type="nucleotide sequence ID" value="NZ_KQ959982.1"/>
</dbReference>
<dbReference type="OrthoDB" id="1682804at2"/>
<feature type="transmembrane region" description="Helical" evidence="1">
    <location>
        <begin position="61"/>
        <end position="88"/>
    </location>
</feature>
<accession>A0A133ZSD4</accession>
<evidence type="ECO:0000313" key="2">
    <source>
        <dbReference type="EMBL" id="KXB58357.1"/>
    </source>
</evidence>
<dbReference type="PATRIC" id="fig|1379.3.peg.1419"/>
<sequence length="117" mass="13390">MNEKRDINIVIANIIKTGVFVSSFFIITGIILSFIQGADGVLTLERYTFNEMLRGLVSFNYYSYLMFGIFLLILTPVLRILGLLYVYIEEKDYKFVRICILVLVILIVSLLLGVTHS</sequence>
<keyword evidence="1" id="KW-0812">Transmembrane</keyword>
<dbReference type="InterPro" id="IPR012861">
    <property type="entry name" value="DUF1634"/>
</dbReference>
<dbReference type="STRING" id="1379.HMPREF3186_01435"/>
<comment type="caution">
    <text evidence="2">The sequence shown here is derived from an EMBL/GenBank/DDBJ whole genome shotgun (WGS) entry which is preliminary data.</text>
</comment>
<reference evidence="3" key="1">
    <citation type="submission" date="2016-01" db="EMBL/GenBank/DDBJ databases">
        <authorList>
            <person name="Mitreva M."/>
            <person name="Pepin K.H."/>
            <person name="Mihindukulasuriya K.A."/>
            <person name="Fulton R."/>
            <person name="Fronick C."/>
            <person name="O'Laughlin M."/>
            <person name="Miner T."/>
            <person name="Herter B."/>
            <person name="Rosa B.A."/>
            <person name="Cordes M."/>
            <person name="Tomlinson C."/>
            <person name="Wollam A."/>
            <person name="Palsikar V.B."/>
            <person name="Mardis E.R."/>
            <person name="Wilson R.K."/>
        </authorList>
    </citation>
    <scope>NUCLEOTIDE SEQUENCE [LARGE SCALE GENOMIC DNA]</scope>
    <source>
        <strain evidence="3">DNF01167</strain>
    </source>
</reference>
<name>A0A133ZSD4_9BACL</name>
<dbReference type="EMBL" id="LSDC01000099">
    <property type="protein sequence ID" value="KXB58357.1"/>
    <property type="molecule type" value="Genomic_DNA"/>
</dbReference>
<protein>
    <recommendedName>
        <fullName evidence="4">DUF1634 domain-containing protein</fullName>
    </recommendedName>
</protein>